<evidence type="ECO:0000313" key="4">
    <source>
        <dbReference type="Proteomes" id="UP001168990"/>
    </source>
</evidence>
<sequence>MHRRQFKVRPLGCQYQAWLCKAPDLIHESGTTPRSVFLDFITAEGLIIQAAAELMTKNNRRNWRRLLAGGFIAIIVLALLIATIILLTVNRDTKTSQASTASSITLEQWLNGWVSTKSFNGTWLSDDEILYRDLHGNIVIYNCNTASSKIILETSHPDLDPQTVFDYDISPDRKYLLVASNYQKFYRHTYLAEYKIVNLATKTTSRITVGNSTSLQLAVWAPGGNALVLVNQNNVYYKPTAETQTNYQITTTGIYGSIYNAVPDWVYEGELIPSIYII</sequence>
<gene>
    <name evidence="3" type="ORF">PV328_005837</name>
</gene>
<reference evidence="3" key="1">
    <citation type="journal article" date="2023" name="bioRxiv">
        <title>Scaffold-level genome assemblies of two parasitoid biocontrol wasps reveal the parthenogenesis mechanism and an associated novel virus.</title>
        <authorList>
            <person name="Inwood S."/>
            <person name="Skelly J."/>
            <person name="Guhlin J."/>
            <person name="Harrop T."/>
            <person name="Goldson S."/>
            <person name="Dearden P."/>
        </authorList>
    </citation>
    <scope>NUCLEOTIDE SEQUENCE</scope>
    <source>
        <strain evidence="3">Irish</strain>
        <tissue evidence="3">Whole body</tissue>
    </source>
</reference>
<keyword evidence="1" id="KW-0812">Transmembrane</keyword>
<accession>A0AA39FNA5</accession>
<organism evidence="3 4">
    <name type="scientific">Microctonus aethiopoides</name>
    <dbReference type="NCBI Taxonomy" id="144406"/>
    <lineage>
        <taxon>Eukaryota</taxon>
        <taxon>Metazoa</taxon>
        <taxon>Ecdysozoa</taxon>
        <taxon>Arthropoda</taxon>
        <taxon>Hexapoda</taxon>
        <taxon>Insecta</taxon>
        <taxon>Pterygota</taxon>
        <taxon>Neoptera</taxon>
        <taxon>Endopterygota</taxon>
        <taxon>Hymenoptera</taxon>
        <taxon>Apocrita</taxon>
        <taxon>Ichneumonoidea</taxon>
        <taxon>Braconidae</taxon>
        <taxon>Euphorinae</taxon>
        <taxon>Microctonus</taxon>
    </lineage>
</organism>
<dbReference type="AlphaFoldDB" id="A0AA39FNA5"/>
<proteinExistence type="predicted"/>
<protein>
    <recommendedName>
        <fullName evidence="2">Dipeptidylpeptidase IV N-terminal domain-containing protein</fullName>
    </recommendedName>
</protein>
<name>A0AA39FNA5_9HYME</name>
<evidence type="ECO:0000256" key="1">
    <source>
        <dbReference type="SAM" id="Phobius"/>
    </source>
</evidence>
<keyword evidence="1" id="KW-0472">Membrane</keyword>
<dbReference type="Proteomes" id="UP001168990">
    <property type="component" value="Unassembled WGS sequence"/>
</dbReference>
<dbReference type="EMBL" id="JAQQBS010000002">
    <property type="protein sequence ID" value="KAK0172531.1"/>
    <property type="molecule type" value="Genomic_DNA"/>
</dbReference>
<feature type="domain" description="Dipeptidylpeptidase IV N-terminal" evidence="2">
    <location>
        <begin position="170"/>
        <end position="271"/>
    </location>
</feature>
<dbReference type="Gene3D" id="2.140.10.30">
    <property type="entry name" value="Dipeptidylpeptidase IV, N-terminal domain"/>
    <property type="match status" value="1"/>
</dbReference>
<dbReference type="SUPFAM" id="SSF82171">
    <property type="entry name" value="DPP6 N-terminal domain-like"/>
    <property type="match status" value="1"/>
</dbReference>
<reference evidence="3" key="2">
    <citation type="submission" date="2023-03" db="EMBL/GenBank/DDBJ databases">
        <authorList>
            <person name="Inwood S.N."/>
            <person name="Skelly J.G."/>
            <person name="Guhlin J."/>
            <person name="Harrop T.W.R."/>
            <person name="Goldson S.G."/>
            <person name="Dearden P.K."/>
        </authorList>
    </citation>
    <scope>NUCLEOTIDE SEQUENCE</scope>
    <source>
        <strain evidence="3">Irish</strain>
        <tissue evidence="3">Whole body</tissue>
    </source>
</reference>
<evidence type="ECO:0000313" key="3">
    <source>
        <dbReference type="EMBL" id="KAK0172531.1"/>
    </source>
</evidence>
<keyword evidence="4" id="KW-1185">Reference proteome</keyword>
<comment type="caution">
    <text evidence="3">The sequence shown here is derived from an EMBL/GenBank/DDBJ whole genome shotgun (WGS) entry which is preliminary data.</text>
</comment>
<dbReference type="InterPro" id="IPR050278">
    <property type="entry name" value="Serine_Prot_S9B/DPPIV"/>
</dbReference>
<dbReference type="PANTHER" id="PTHR11731:SF192">
    <property type="entry name" value="IP17501P"/>
    <property type="match status" value="1"/>
</dbReference>
<keyword evidence="1" id="KW-1133">Transmembrane helix</keyword>
<dbReference type="GO" id="GO:0006508">
    <property type="term" value="P:proteolysis"/>
    <property type="evidence" value="ECO:0007669"/>
    <property type="project" value="InterPro"/>
</dbReference>
<dbReference type="PANTHER" id="PTHR11731">
    <property type="entry name" value="PROTEASE FAMILY S9B,C DIPEPTIDYL-PEPTIDASE IV-RELATED"/>
    <property type="match status" value="1"/>
</dbReference>
<feature type="transmembrane region" description="Helical" evidence="1">
    <location>
        <begin position="66"/>
        <end position="89"/>
    </location>
</feature>
<evidence type="ECO:0000259" key="2">
    <source>
        <dbReference type="Pfam" id="PF00930"/>
    </source>
</evidence>
<dbReference type="Pfam" id="PF00930">
    <property type="entry name" value="DPPIV_N"/>
    <property type="match status" value="1"/>
</dbReference>
<dbReference type="InterPro" id="IPR002469">
    <property type="entry name" value="Peptidase_S9B_N"/>
</dbReference>
<dbReference type="GO" id="GO:0005886">
    <property type="term" value="C:plasma membrane"/>
    <property type="evidence" value="ECO:0007669"/>
    <property type="project" value="TreeGrafter"/>
</dbReference>
<dbReference type="GO" id="GO:0008239">
    <property type="term" value="F:dipeptidyl-peptidase activity"/>
    <property type="evidence" value="ECO:0007669"/>
    <property type="project" value="TreeGrafter"/>
</dbReference>